<sequence length="393" mass="44696">MRDFCQMSASDTSVFEISPVRSRQDRQAFLDLPYRAYRADPNWRAPLRMMQADQISPAKNVALSTMDYELFLARRNGNVIGRIAAIVNRTYIARYQNQTGHFGFLDTLEPEPDLVGALLKTAEQHLKASGMQRMLGPFNFSINEECGLLVDGFDTPPMILMPHGRPEYASACEAAGLTKAKDTIAYHFRFPPDHVTPPKIARVRQAVEREPDLRIRPLNMKRFKSEMAIILDMFNDAWSQNWEFLPFSEDQINHMAAELRPLVTENSIQIAEYKGKPIAFAVFLPDLNELAHGLNGRLLPFGWAQLLYRLKIRGPRRARLPLAGLRRAHHKTKLGFLAAVGSFEAAIAAQHAQGVEEIEASWVLEDNDDLIAMCRTYGLQPYKTYRIYEKVFG</sequence>
<dbReference type="Gene3D" id="3.40.630.30">
    <property type="match status" value="1"/>
</dbReference>
<name>A0ABZ2TC68_9RHOB</name>
<dbReference type="Proteomes" id="UP001281305">
    <property type="component" value="Chromosome"/>
</dbReference>
<organism evidence="1 2">
    <name type="scientific">Roseovarius rhodophyticola</name>
    <dbReference type="NCBI Taxonomy" id="3080827"/>
    <lineage>
        <taxon>Bacteria</taxon>
        <taxon>Pseudomonadati</taxon>
        <taxon>Pseudomonadota</taxon>
        <taxon>Alphaproteobacteria</taxon>
        <taxon>Rhodobacterales</taxon>
        <taxon>Roseobacteraceae</taxon>
        <taxon>Roseovarius</taxon>
    </lineage>
</organism>
<dbReference type="PANTHER" id="PTHR41368">
    <property type="entry name" value="PROTEIN YGHO"/>
    <property type="match status" value="1"/>
</dbReference>
<evidence type="ECO:0008006" key="3">
    <source>
        <dbReference type="Google" id="ProtNLM"/>
    </source>
</evidence>
<reference evidence="1 2" key="1">
    <citation type="submission" date="2024-02" db="EMBL/GenBank/DDBJ databases">
        <title>Roseovarius strain W115 nov., isolated from a marine algae.</title>
        <authorList>
            <person name="Lee M.W."/>
            <person name="Lee J.K."/>
            <person name="Kim J.M."/>
            <person name="Choi D.G."/>
            <person name="Baek J.H."/>
            <person name="Bayburt H."/>
            <person name="Jung J.J."/>
            <person name="Han D.M."/>
            <person name="Jeon C.O."/>
        </authorList>
    </citation>
    <scope>NUCLEOTIDE SEQUENCE [LARGE SCALE GENOMIC DNA]</scope>
    <source>
        <strain evidence="1 2">W115</strain>
    </source>
</reference>
<dbReference type="InterPro" id="IPR039968">
    <property type="entry name" value="BcerS-like"/>
</dbReference>
<evidence type="ECO:0000313" key="2">
    <source>
        <dbReference type="Proteomes" id="UP001281305"/>
    </source>
</evidence>
<protein>
    <recommendedName>
        <fullName evidence="3">N-acetyltransferase</fullName>
    </recommendedName>
</protein>
<dbReference type="RefSeq" id="WP_339106656.1">
    <property type="nucleotide sequence ID" value="NZ_CP146606.1"/>
</dbReference>
<dbReference type="PANTHER" id="PTHR41368:SF1">
    <property type="entry name" value="PROTEIN YGHO"/>
    <property type="match status" value="1"/>
</dbReference>
<gene>
    <name evidence="1" type="ORF">RZS32_012840</name>
</gene>
<dbReference type="EMBL" id="CP146606">
    <property type="protein sequence ID" value="WYK17296.1"/>
    <property type="molecule type" value="Genomic_DNA"/>
</dbReference>
<keyword evidence="2" id="KW-1185">Reference proteome</keyword>
<proteinExistence type="predicted"/>
<dbReference type="InterPro" id="IPR016181">
    <property type="entry name" value="Acyl_CoA_acyltransferase"/>
</dbReference>
<dbReference type="SUPFAM" id="SSF55729">
    <property type="entry name" value="Acyl-CoA N-acyltransferases (Nat)"/>
    <property type="match status" value="1"/>
</dbReference>
<accession>A0ABZ2TC68</accession>
<evidence type="ECO:0000313" key="1">
    <source>
        <dbReference type="EMBL" id="WYK17296.1"/>
    </source>
</evidence>